<gene>
    <name evidence="2" type="ORF">J2Z43_000037</name>
</gene>
<comment type="caution">
    <text evidence="2">The sequence shown here is derived from an EMBL/GenBank/DDBJ whole genome shotgun (WGS) entry which is preliminary data.</text>
</comment>
<evidence type="ECO:0000313" key="2">
    <source>
        <dbReference type="EMBL" id="MBP1853647.1"/>
    </source>
</evidence>
<dbReference type="SUPFAM" id="SSF53067">
    <property type="entry name" value="Actin-like ATPase domain"/>
    <property type="match status" value="1"/>
</dbReference>
<proteinExistence type="inferred from homology"/>
<evidence type="ECO:0000313" key="3">
    <source>
        <dbReference type="Proteomes" id="UP000767291"/>
    </source>
</evidence>
<keyword evidence="2" id="KW-0808">Transferase</keyword>
<accession>A0ABS4E6S4</accession>
<dbReference type="PANTHER" id="PTHR18964:SF149">
    <property type="entry name" value="BIFUNCTIONAL UDP-N-ACETYLGLUCOSAMINE 2-EPIMERASE_N-ACETYLMANNOSAMINE KINASE"/>
    <property type="match status" value="1"/>
</dbReference>
<comment type="similarity">
    <text evidence="1">Belongs to the ROK (NagC/XylR) family.</text>
</comment>
<dbReference type="EMBL" id="JAGGJX010000001">
    <property type="protein sequence ID" value="MBP1853647.1"/>
    <property type="molecule type" value="Genomic_DNA"/>
</dbReference>
<evidence type="ECO:0000256" key="1">
    <source>
        <dbReference type="ARBA" id="ARBA00006479"/>
    </source>
</evidence>
<sequence>MYNLGIDIGGTNLRAGIVDKNGTIIMRIDKKIDRDKNVEKIVFDIEILLNSLLKQVNMSNNNLKSIGIGIPGIVKKNGLVNCINLGWDNIDFIGKLKEKMPLLDFNVDNDATAAALGEAIFGSMKGKSISVMYTIGTGVGGGIIIDKKIYSGSHNRGSEIGHIVVGESFYDCNCGNNGCLETFCSATAIIEYVKKNIYEGHKTSIYDIVDGDLDKINAEMIFDEYRKNDDLSIEAVKRFIKFLSIGIAGVVNTLDPDIISIGGGVSRSSDVFLPTLREEVKKHIMYKDEEICDIVCATLGSDAGIIGAAYL</sequence>
<dbReference type="PANTHER" id="PTHR18964">
    <property type="entry name" value="ROK (REPRESSOR, ORF, KINASE) FAMILY"/>
    <property type="match status" value="1"/>
</dbReference>
<reference evidence="2 3" key="1">
    <citation type="submission" date="2021-03" db="EMBL/GenBank/DDBJ databases">
        <title>Genomic Encyclopedia of Type Strains, Phase IV (KMG-IV): sequencing the most valuable type-strain genomes for metagenomic binning, comparative biology and taxonomic classification.</title>
        <authorList>
            <person name="Goeker M."/>
        </authorList>
    </citation>
    <scope>NUCLEOTIDE SEQUENCE [LARGE SCALE GENOMIC DNA]</scope>
    <source>
        <strain evidence="2 3">DSM 1289</strain>
    </source>
</reference>
<dbReference type="InterPro" id="IPR043129">
    <property type="entry name" value="ATPase_NBD"/>
</dbReference>
<protein>
    <submittedName>
        <fullName evidence="2">Glucokinase</fullName>
        <ecNumber evidence="2">2.7.1.2</ecNumber>
    </submittedName>
</protein>
<keyword evidence="3" id="KW-1185">Reference proteome</keyword>
<dbReference type="Pfam" id="PF00480">
    <property type="entry name" value="ROK"/>
    <property type="match status" value="1"/>
</dbReference>
<dbReference type="EC" id="2.7.1.2" evidence="2"/>
<name>A0ABS4E6S4_9FIRM</name>
<dbReference type="Proteomes" id="UP000767291">
    <property type="component" value="Unassembled WGS sequence"/>
</dbReference>
<dbReference type="RefSeq" id="WP_209455321.1">
    <property type="nucleotide sequence ID" value="NZ_BAAACS010000017.1"/>
</dbReference>
<dbReference type="GO" id="GO:0004340">
    <property type="term" value="F:glucokinase activity"/>
    <property type="evidence" value="ECO:0007669"/>
    <property type="project" value="UniProtKB-EC"/>
</dbReference>
<dbReference type="Gene3D" id="3.30.420.40">
    <property type="match status" value="2"/>
</dbReference>
<organism evidence="2 3">
    <name type="scientific">Metaclostridioides mangenotii</name>
    <dbReference type="NCBI Taxonomy" id="1540"/>
    <lineage>
        <taxon>Bacteria</taxon>
        <taxon>Bacillati</taxon>
        <taxon>Bacillota</taxon>
        <taxon>Clostridia</taxon>
        <taxon>Peptostreptococcales</taxon>
        <taxon>Peptostreptococcaceae</taxon>
        <taxon>Metaclostridioides</taxon>
    </lineage>
</organism>
<dbReference type="InterPro" id="IPR000600">
    <property type="entry name" value="ROK"/>
</dbReference>